<keyword evidence="4" id="KW-1185">Reference proteome</keyword>
<name>A0A072PKQ8_9EURO</name>
<evidence type="ECO:0000313" key="4">
    <source>
        <dbReference type="Proteomes" id="UP000027920"/>
    </source>
</evidence>
<dbReference type="HOGENOM" id="CLU_022899_0_0_1"/>
<feature type="transmembrane region" description="Helical" evidence="2">
    <location>
        <begin position="124"/>
        <end position="143"/>
    </location>
</feature>
<feature type="transmembrane region" description="Helical" evidence="2">
    <location>
        <begin position="54"/>
        <end position="72"/>
    </location>
</feature>
<dbReference type="PANTHER" id="PTHR36840:SF1">
    <property type="entry name" value="BLL5714 PROTEIN"/>
    <property type="match status" value="1"/>
</dbReference>
<feature type="transmembrane region" description="Helical" evidence="2">
    <location>
        <begin position="84"/>
        <end position="104"/>
    </location>
</feature>
<dbReference type="GeneID" id="25280079"/>
<dbReference type="VEuPathDB" id="FungiDB:A1O9_05153"/>
<evidence type="ECO:0000256" key="2">
    <source>
        <dbReference type="SAM" id="Phobius"/>
    </source>
</evidence>
<feature type="region of interest" description="Disordered" evidence="1">
    <location>
        <begin position="327"/>
        <end position="351"/>
    </location>
</feature>
<evidence type="ECO:0000256" key="1">
    <source>
        <dbReference type="SAM" id="MobiDB-lite"/>
    </source>
</evidence>
<keyword evidence="2" id="KW-0812">Transmembrane</keyword>
<dbReference type="InterPro" id="IPR010640">
    <property type="entry name" value="Low_temperature_requirement_A"/>
</dbReference>
<keyword evidence="2" id="KW-0472">Membrane</keyword>
<feature type="transmembrane region" description="Helical" evidence="2">
    <location>
        <begin position="20"/>
        <end position="42"/>
    </location>
</feature>
<protein>
    <submittedName>
        <fullName evidence="3">Uncharacterized protein</fullName>
    </submittedName>
</protein>
<dbReference type="OrthoDB" id="191995at2759"/>
<feature type="compositionally biased region" description="Basic and acidic residues" evidence="1">
    <location>
        <begin position="338"/>
        <end position="351"/>
    </location>
</feature>
<dbReference type="STRING" id="1182545.A0A072PKQ8"/>
<proteinExistence type="predicted"/>
<dbReference type="EMBL" id="AMGV01000003">
    <property type="protein sequence ID" value="KEF60302.1"/>
    <property type="molecule type" value="Genomic_DNA"/>
</dbReference>
<evidence type="ECO:0000313" key="3">
    <source>
        <dbReference type="EMBL" id="KEF60302.1"/>
    </source>
</evidence>
<dbReference type="Proteomes" id="UP000027920">
    <property type="component" value="Unassembled WGS sequence"/>
</dbReference>
<feature type="transmembrane region" description="Helical" evidence="2">
    <location>
        <begin position="155"/>
        <end position="173"/>
    </location>
</feature>
<dbReference type="PANTHER" id="PTHR36840">
    <property type="entry name" value="BLL5714 PROTEIN"/>
    <property type="match status" value="1"/>
</dbReference>
<reference evidence="3 4" key="1">
    <citation type="submission" date="2013-03" db="EMBL/GenBank/DDBJ databases">
        <title>The Genome Sequence of Exophiala aquamarina CBS 119918.</title>
        <authorList>
            <consortium name="The Broad Institute Genomics Platform"/>
            <person name="Cuomo C."/>
            <person name="de Hoog S."/>
            <person name="Gorbushina A."/>
            <person name="Walker B."/>
            <person name="Young S.K."/>
            <person name="Zeng Q."/>
            <person name="Gargeya S."/>
            <person name="Fitzgerald M."/>
            <person name="Haas B."/>
            <person name="Abouelleil A."/>
            <person name="Allen A.W."/>
            <person name="Alvarado L."/>
            <person name="Arachchi H.M."/>
            <person name="Berlin A.M."/>
            <person name="Chapman S.B."/>
            <person name="Gainer-Dewar J."/>
            <person name="Goldberg J."/>
            <person name="Griggs A."/>
            <person name="Gujja S."/>
            <person name="Hansen M."/>
            <person name="Howarth C."/>
            <person name="Imamovic A."/>
            <person name="Ireland A."/>
            <person name="Larimer J."/>
            <person name="McCowan C."/>
            <person name="Murphy C."/>
            <person name="Pearson M."/>
            <person name="Poon T.W."/>
            <person name="Priest M."/>
            <person name="Roberts A."/>
            <person name="Saif S."/>
            <person name="Shea T."/>
            <person name="Sisk P."/>
            <person name="Sykes S."/>
            <person name="Wortman J."/>
            <person name="Nusbaum C."/>
            <person name="Birren B."/>
        </authorList>
    </citation>
    <scope>NUCLEOTIDE SEQUENCE [LARGE SCALE GENOMIC DNA]</scope>
    <source>
        <strain evidence="3 4">CBS 119918</strain>
    </source>
</reference>
<feature type="transmembrane region" description="Helical" evidence="2">
    <location>
        <begin position="226"/>
        <end position="247"/>
    </location>
</feature>
<comment type="caution">
    <text evidence="3">The sequence shown here is derived from an EMBL/GenBank/DDBJ whole genome shotgun (WGS) entry which is preliminary data.</text>
</comment>
<accession>A0A072PKQ8</accession>
<feature type="transmembrane region" description="Helical" evidence="2">
    <location>
        <begin position="185"/>
        <end position="206"/>
    </location>
</feature>
<organism evidence="3 4">
    <name type="scientific">Exophiala aquamarina CBS 119918</name>
    <dbReference type="NCBI Taxonomy" id="1182545"/>
    <lineage>
        <taxon>Eukaryota</taxon>
        <taxon>Fungi</taxon>
        <taxon>Dikarya</taxon>
        <taxon>Ascomycota</taxon>
        <taxon>Pezizomycotina</taxon>
        <taxon>Eurotiomycetes</taxon>
        <taxon>Chaetothyriomycetidae</taxon>
        <taxon>Chaetothyriales</taxon>
        <taxon>Herpotrichiellaceae</taxon>
        <taxon>Exophiala</taxon>
    </lineage>
</organism>
<dbReference type="AlphaFoldDB" id="A0A072PKQ8"/>
<dbReference type="RefSeq" id="XP_013262892.1">
    <property type="nucleotide sequence ID" value="XM_013407438.1"/>
</dbReference>
<gene>
    <name evidence="3" type="ORF">A1O9_05153</name>
</gene>
<keyword evidence="2" id="KW-1133">Transmembrane helix</keyword>
<dbReference type="Pfam" id="PF06772">
    <property type="entry name" value="LtrA"/>
    <property type="match status" value="1"/>
</dbReference>
<sequence length="351" mass="39361">MAVLVVYGNNANLVAEDNAALRATVVSYIVLRFSQICFYALYSIASHHHRTQNRAYFLLISISICIWIPLLFESVSVRTKVAVAIIGIIYEEVSYVLTFGPWVARWLNLDYTTAVDIDHENDRYTAFTILVLGEFTYAILVGSPAKGGLNLNVMRAIWTLVIAFCFNSMYVYCDGSVDHKHPIRRAVWSAFAWLLIHLPLSGGLLVGGHISAATVRNSHLTPGQRWLWGGGLGVGTFCLFLIALLYEDNDQDGLLRFSKTLRLWPRLALSLIFILLPITSEDQINSTQLVSIGAGLTLAVVAWEVFGSLERDVGLFESWRKHEADELDDEEVPINQSEDDRQHYETFNDGS</sequence>